<keyword evidence="12" id="KW-1185">Reference proteome</keyword>
<dbReference type="InterPro" id="IPR000515">
    <property type="entry name" value="MetI-like"/>
</dbReference>
<sequence length="215" mass="22661">MGSLIASRAAIGDAFLTTLFLAGVSGVLSLLLGTLLAALRVSPYAPLRTVATVYTEFLRNTPLTIVFFFYVFVTPSMGFTFGYKTAAITALTCYTSAFVAEAVRSGINSVAVGQAEAARSLGMSFSQNLSLVVLPQAFRTAIPPLISVLIALVKNTSVAGAFSVLELFALSKRLTNVHSADVIAILIGIALCYLVICIPLGRLAAAMERKVAFAR</sequence>
<evidence type="ECO:0000256" key="8">
    <source>
        <dbReference type="ARBA" id="ARBA00023136"/>
    </source>
</evidence>
<keyword evidence="3 9" id="KW-0813">Transport</keyword>
<dbReference type="Pfam" id="PF00528">
    <property type="entry name" value="BPD_transp_1"/>
    <property type="match status" value="1"/>
</dbReference>
<feature type="transmembrane region" description="Helical" evidence="9">
    <location>
        <begin position="182"/>
        <end position="205"/>
    </location>
</feature>
<proteinExistence type="inferred from homology"/>
<evidence type="ECO:0000256" key="3">
    <source>
        <dbReference type="ARBA" id="ARBA00022448"/>
    </source>
</evidence>
<evidence type="ECO:0000256" key="6">
    <source>
        <dbReference type="ARBA" id="ARBA00022970"/>
    </source>
</evidence>
<dbReference type="InterPro" id="IPR010065">
    <property type="entry name" value="AA_ABC_transptr_permease_3TM"/>
</dbReference>
<keyword evidence="5 9" id="KW-0812">Transmembrane</keyword>
<dbReference type="PANTHER" id="PTHR30614:SF37">
    <property type="entry name" value="AMINO-ACID ABC TRANSPORTER PERMEASE PROTEIN YHDX-RELATED"/>
    <property type="match status" value="1"/>
</dbReference>
<feature type="transmembrane region" description="Helical" evidence="9">
    <location>
        <begin position="61"/>
        <end position="81"/>
    </location>
</feature>
<evidence type="ECO:0000313" key="12">
    <source>
        <dbReference type="Proteomes" id="UP000245590"/>
    </source>
</evidence>
<keyword evidence="4" id="KW-1003">Cell membrane</keyword>
<dbReference type="Proteomes" id="UP000245590">
    <property type="component" value="Unassembled WGS sequence"/>
</dbReference>
<gene>
    <name evidence="11" type="ORF">DEO23_07550</name>
</gene>
<dbReference type="PROSITE" id="PS50928">
    <property type="entry name" value="ABC_TM1"/>
    <property type="match status" value="1"/>
</dbReference>
<keyword evidence="7 9" id="KW-1133">Transmembrane helix</keyword>
<evidence type="ECO:0000313" key="11">
    <source>
        <dbReference type="EMBL" id="PWH06766.1"/>
    </source>
</evidence>
<organism evidence="11 12">
    <name type="scientific">Brachybacterium endophyticum</name>
    <dbReference type="NCBI Taxonomy" id="2182385"/>
    <lineage>
        <taxon>Bacteria</taxon>
        <taxon>Bacillati</taxon>
        <taxon>Actinomycetota</taxon>
        <taxon>Actinomycetes</taxon>
        <taxon>Micrococcales</taxon>
        <taxon>Dermabacteraceae</taxon>
        <taxon>Brachybacterium</taxon>
    </lineage>
</organism>
<dbReference type="EMBL" id="QFKX01000002">
    <property type="protein sequence ID" value="PWH06766.1"/>
    <property type="molecule type" value="Genomic_DNA"/>
</dbReference>
<comment type="subcellular location">
    <subcellularLocation>
        <location evidence="1 9">Cell membrane</location>
        <topology evidence="1 9">Multi-pass membrane protein</topology>
    </subcellularLocation>
</comment>
<protein>
    <submittedName>
        <fullName evidence="11">Amino acid ABC transporter permease</fullName>
    </submittedName>
</protein>
<dbReference type="GO" id="GO:0022857">
    <property type="term" value="F:transmembrane transporter activity"/>
    <property type="evidence" value="ECO:0007669"/>
    <property type="project" value="InterPro"/>
</dbReference>
<feature type="transmembrane region" description="Helical" evidence="9">
    <location>
        <begin position="145"/>
        <end position="170"/>
    </location>
</feature>
<dbReference type="GO" id="GO:0043190">
    <property type="term" value="C:ATP-binding cassette (ABC) transporter complex"/>
    <property type="evidence" value="ECO:0007669"/>
    <property type="project" value="InterPro"/>
</dbReference>
<keyword evidence="8 9" id="KW-0472">Membrane</keyword>
<evidence type="ECO:0000256" key="2">
    <source>
        <dbReference type="ARBA" id="ARBA00010072"/>
    </source>
</evidence>
<evidence type="ECO:0000259" key="10">
    <source>
        <dbReference type="PROSITE" id="PS50928"/>
    </source>
</evidence>
<dbReference type="InterPro" id="IPR043429">
    <property type="entry name" value="ArtM/GltK/GlnP/TcyL/YhdX-like"/>
</dbReference>
<reference evidence="11 12" key="1">
    <citation type="submission" date="2018-05" db="EMBL/GenBank/DDBJ databases">
        <title>Brachybacterium sp. M1HQ-2T, whole genome shotgun sequence.</title>
        <authorList>
            <person name="Tuo L."/>
        </authorList>
    </citation>
    <scope>NUCLEOTIDE SEQUENCE [LARGE SCALE GENOMIC DNA]</scope>
    <source>
        <strain evidence="11 12">M1HQ-2</strain>
    </source>
</reference>
<evidence type="ECO:0000256" key="4">
    <source>
        <dbReference type="ARBA" id="ARBA00022475"/>
    </source>
</evidence>
<evidence type="ECO:0000256" key="9">
    <source>
        <dbReference type="RuleBase" id="RU363032"/>
    </source>
</evidence>
<comment type="caution">
    <text evidence="11">The sequence shown here is derived from an EMBL/GenBank/DDBJ whole genome shotgun (WGS) entry which is preliminary data.</text>
</comment>
<comment type="similarity">
    <text evidence="2">Belongs to the binding-protein-dependent transport system permease family. HisMQ subfamily.</text>
</comment>
<dbReference type="GO" id="GO:0006865">
    <property type="term" value="P:amino acid transport"/>
    <property type="evidence" value="ECO:0007669"/>
    <property type="project" value="UniProtKB-KW"/>
</dbReference>
<evidence type="ECO:0000256" key="7">
    <source>
        <dbReference type="ARBA" id="ARBA00022989"/>
    </source>
</evidence>
<accession>A0A2U2RLP9</accession>
<keyword evidence="6" id="KW-0029">Amino-acid transport</keyword>
<dbReference type="RefSeq" id="WP_109275361.1">
    <property type="nucleotide sequence ID" value="NZ_QFKX01000002.1"/>
</dbReference>
<evidence type="ECO:0000256" key="5">
    <source>
        <dbReference type="ARBA" id="ARBA00022692"/>
    </source>
</evidence>
<name>A0A2U2RLP9_9MICO</name>
<dbReference type="OrthoDB" id="3181282at2"/>
<dbReference type="AlphaFoldDB" id="A0A2U2RLP9"/>
<dbReference type="Gene3D" id="1.10.3720.10">
    <property type="entry name" value="MetI-like"/>
    <property type="match status" value="1"/>
</dbReference>
<dbReference type="InterPro" id="IPR035906">
    <property type="entry name" value="MetI-like_sf"/>
</dbReference>
<dbReference type="CDD" id="cd06261">
    <property type="entry name" value="TM_PBP2"/>
    <property type="match status" value="1"/>
</dbReference>
<feature type="domain" description="ABC transmembrane type-1" evidence="10">
    <location>
        <begin position="15"/>
        <end position="204"/>
    </location>
</feature>
<dbReference type="PANTHER" id="PTHR30614">
    <property type="entry name" value="MEMBRANE COMPONENT OF AMINO ACID ABC TRANSPORTER"/>
    <property type="match status" value="1"/>
</dbReference>
<dbReference type="NCBIfam" id="TIGR01726">
    <property type="entry name" value="HEQRo_perm_3TM"/>
    <property type="match status" value="1"/>
</dbReference>
<dbReference type="SUPFAM" id="SSF161098">
    <property type="entry name" value="MetI-like"/>
    <property type="match status" value="1"/>
</dbReference>
<evidence type="ECO:0000256" key="1">
    <source>
        <dbReference type="ARBA" id="ARBA00004651"/>
    </source>
</evidence>